<dbReference type="InterPro" id="IPR036390">
    <property type="entry name" value="WH_DNA-bd_sf"/>
</dbReference>
<dbReference type="SUPFAM" id="SSF46785">
    <property type="entry name" value="Winged helix' DNA-binding domain"/>
    <property type="match status" value="2"/>
</dbReference>
<dbReference type="Gene3D" id="1.10.10.10">
    <property type="entry name" value="Winged helix-like DNA-binding domain superfamily/Winged helix DNA-binding domain"/>
    <property type="match status" value="2"/>
</dbReference>
<evidence type="ECO:0000313" key="6">
    <source>
        <dbReference type="EMBL" id="PIR82250.1"/>
    </source>
</evidence>
<feature type="region of interest" description="Disordered" evidence="5">
    <location>
        <begin position="180"/>
        <end position="203"/>
    </location>
</feature>
<dbReference type="InterPro" id="IPR005234">
    <property type="entry name" value="ScpB_csome_segregation"/>
</dbReference>
<feature type="compositionally biased region" description="Basic and acidic residues" evidence="5">
    <location>
        <begin position="180"/>
        <end position="189"/>
    </location>
</feature>
<evidence type="ECO:0000256" key="4">
    <source>
        <dbReference type="ARBA" id="ARBA00023306"/>
    </source>
</evidence>
<dbReference type="InterPro" id="IPR036388">
    <property type="entry name" value="WH-like_DNA-bd_sf"/>
</dbReference>
<keyword evidence="4" id="KW-0131">Cell cycle</keyword>
<dbReference type="PANTHER" id="PTHR34298:SF2">
    <property type="entry name" value="SEGREGATION AND CONDENSATION PROTEIN B"/>
    <property type="match status" value="1"/>
</dbReference>
<proteinExistence type="predicted"/>
<dbReference type="Proteomes" id="UP000231379">
    <property type="component" value="Unassembled WGS sequence"/>
</dbReference>
<evidence type="ECO:0000256" key="5">
    <source>
        <dbReference type="SAM" id="MobiDB-lite"/>
    </source>
</evidence>
<dbReference type="EMBL" id="PFBM01000021">
    <property type="protein sequence ID" value="PIR82250.1"/>
    <property type="molecule type" value="Genomic_DNA"/>
</dbReference>
<dbReference type="GO" id="GO:0051301">
    <property type="term" value="P:cell division"/>
    <property type="evidence" value="ECO:0007669"/>
    <property type="project" value="UniProtKB-KW"/>
</dbReference>
<organism evidence="6 7">
    <name type="scientific">Candidatus Kaiserbacteria bacterium CG10_big_fil_rev_8_21_14_0_10_59_10</name>
    <dbReference type="NCBI Taxonomy" id="1974612"/>
    <lineage>
        <taxon>Bacteria</taxon>
        <taxon>Candidatus Kaiseribacteriota</taxon>
    </lineage>
</organism>
<evidence type="ECO:0000256" key="1">
    <source>
        <dbReference type="ARBA" id="ARBA00022490"/>
    </source>
</evidence>
<reference evidence="7" key="1">
    <citation type="submission" date="2017-09" db="EMBL/GenBank/DDBJ databases">
        <title>Depth-based differentiation of microbial function through sediment-hosted aquifers and enrichment of novel symbionts in the deep terrestrial subsurface.</title>
        <authorList>
            <person name="Probst A.J."/>
            <person name="Ladd B."/>
            <person name="Jarett J.K."/>
            <person name="Geller-Mcgrath D.E."/>
            <person name="Sieber C.M.K."/>
            <person name="Emerson J.B."/>
            <person name="Anantharaman K."/>
            <person name="Thomas B.C."/>
            <person name="Malmstrom R."/>
            <person name="Stieglmeier M."/>
            <person name="Klingl A."/>
            <person name="Woyke T."/>
            <person name="Ryan C.M."/>
            <person name="Banfield J.F."/>
        </authorList>
    </citation>
    <scope>NUCLEOTIDE SEQUENCE [LARGE SCALE GENOMIC DNA]</scope>
</reference>
<gene>
    <name evidence="6" type="ORF">COU20_03785</name>
</gene>
<evidence type="ECO:0000313" key="7">
    <source>
        <dbReference type="Proteomes" id="UP000231379"/>
    </source>
</evidence>
<comment type="caution">
    <text evidence="6">The sequence shown here is derived from an EMBL/GenBank/DDBJ whole genome shotgun (WGS) entry which is preliminary data.</text>
</comment>
<evidence type="ECO:0000256" key="2">
    <source>
        <dbReference type="ARBA" id="ARBA00022618"/>
    </source>
</evidence>
<dbReference type="AlphaFoldDB" id="A0A2H0U7E9"/>
<sequence length="203" mass="21662">MPEDAHNLEKLALEAEALLFAEGAPISLKKLASALACDTYDILRALDALEKRLAGTGLALVRTDTDAALTTSPAGAEAVGRQREKDDERAIGDAGLEVIAILLYEGPATRADIDYIRGVNSSSTIRTLLSRGLIERERHAADAREFLYKPSTELLAHLGVGSTRELPEYDTIASELAEFKSSAEHDAHDAGTASDDTAGERSS</sequence>
<dbReference type="Pfam" id="PF04079">
    <property type="entry name" value="SMC_ScpB"/>
    <property type="match status" value="1"/>
</dbReference>
<keyword evidence="2" id="KW-0132">Cell division</keyword>
<protein>
    <recommendedName>
        <fullName evidence="8">SMC-Scp complex subunit ScpB</fullName>
    </recommendedName>
</protein>
<keyword evidence="3" id="KW-0159">Chromosome partition</keyword>
<accession>A0A2H0U7E9</accession>
<name>A0A2H0U7E9_9BACT</name>
<keyword evidence="1" id="KW-0963">Cytoplasm</keyword>
<evidence type="ECO:0000256" key="3">
    <source>
        <dbReference type="ARBA" id="ARBA00022829"/>
    </source>
</evidence>
<evidence type="ECO:0008006" key="8">
    <source>
        <dbReference type="Google" id="ProtNLM"/>
    </source>
</evidence>
<dbReference type="PANTHER" id="PTHR34298">
    <property type="entry name" value="SEGREGATION AND CONDENSATION PROTEIN B"/>
    <property type="match status" value="1"/>
</dbReference>
<dbReference type="GO" id="GO:0051304">
    <property type="term" value="P:chromosome separation"/>
    <property type="evidence" value="ECO:0007669"/>
    <property type="project" value="InterPro"/>
</dbReference>